<dbReference type="Pfam" id="PF09482">
    <property type="entry name" value="OrgA_MxiK"/>
    <property type="match status" value="1"/>
</dbReference>
<dbReference type="InterPro" id="IPR013388">
    <property type="entry name" value="T3SS_OrgA/MxiK"/>
</dbReference>
<gene>
    <name evidence="1" type="ORF">AYY17_16320</name>
</gene>
<protein>
    <recommendedName>
        <fullName evidence="3">Type III secretion apparatus protein OrgA/MxiK</fullName>
    </recommendedName>
</protein>
<evidence type="ECO:0000313" key="1">
    <source>
        <dbReference type="EMBL" id="OBU10391.1"/>
    </source>
</evidence>
<dbReference type="RefSeq" id="WP_067422061.1">
    <property type="nucleotide sequence ID" value="NZ_LZEX01000004.1"/>
</dbReference>
<organism evidence="1 2">
    <name type="scientific">Morganella psychrotolerans</name>
    <dbReference type="NCBI Taxonomy" id="368603"/>
    <lineage>
        <taxon>Bacteria</taxon>
        <taxon>Pseudomonadati</taxon>
        <taxon>Pseudomonadota</taxon>
        <taxon>Gammaproteobacteria</taxon>
        <taxon>Enterobacterales</taxon>
        <taxon>Morganellaceae</taxon>
        <taxon>Morganella</taxon>
    </lineage>
</organism>
<comment type="caution">
    <text evidence="1">The sequence shown here is derived from an EMBL/GenBank/DDBJ whole genome shotgun (WGS) entry which is preliminary data.</text>
</comment>
<sequence>MNNLFDIPAAVARVMFQPADYLHSSRLFTGLAPEKQSVQYHRMQNAAIIDHYQLPPEKDFSLLSPLIIPLLRHWTHLPAVCDYLDAFIRHAYELPCDSVPDQSQQAFLSLCPVLSLPDWPEAKTLTDISGALYGIIAMTQLLSGFSPALAARFQLMTDPSLSTTELRIPHLPPSLLPLVLHYVPFTA</sequence>
<name>A0A1B8HMA2_9GAMM</name>
<reference evidence="1 2" key="1">
    <citation type="submission" date="2016-06" db="EMBL/GenBank/DDBJ databases">
        <authorList>
            <person name="Kjaerup R.B."/>
            <person name="Dalgaard T.S."/>
            <person name="Juul-Madsen H.R."/>
        </authorList>
    </citation>
    <scope>NUCLEOTIDE SEQUENCE [LARGE SCALE GENOMIC DNA]</scope>
    <source>
        <strain evidence="1 2">GCSL-Mp3</strain>
    </source>
</reference>
<accession>A0A1B8HMA2</accession>
<evidence type="ECO:0000313" key="2">
    <source>
        <dbReference type="Proteomes" id="UP000092247"/>
    </source>
</evidence>
<dbReference type="AlphaFoldDB" id="A0A1B8HMA2"/>
<evidence type="ECO:0008006" key="3">
    <source>
        <dbReference type="Google" id="ProtNLM"/>
    </source>
</evidence>
<dbReference type="Proteomes" id="UP000092247">
    <property type="component" value="Unassembled WGS sequence"/>
</dbReference>
<proteinExistence type="predicted"/>
<dbReference type="EMBL" id="LZEX01000004">
    <property type="protein sequence ID" value="OBU10391.1"/>
    <property type="molecule type" value="Genomic_DNA"/>
</dbReference>